<feature type="region of interest" description="Disordered" evidence="1">
    <location>
        <begin position="72"/>
        <end position="119"/>
    </location>
</feature>
<feature type="non-terminal residue" evidence="2">
    <location>
        <position position="1"/>
    </location>
</feature>
<protein>
    <submittedName>
        <fullName evidence="2">Uncharacterized protein</fullName>
    </submittedName>
</protein>
<organism evidence="2 3">
    <name type="scientific">Trifolium medium</name>
    <dbReference type="NCBI Taxonomy" id="97028"/>
    <lineage>
        <taxon>Eukaryota</taxon>
        <taxon>Viridiplantae</taxon>
        <taxon>Streptophyta</taxon>
        <taxon>Embryophyta</taxon>
        <taxon>Tracheophyta</taxon>
        <taxon>Spermatophyta</taxon>
        <taxon>Magnoliopsida</taxon>
        <taxon>eudicotyledons</taxon>
        <taxon>Gunneridae</taxon>
        <taxon>Pentapetalae</taxon>
        <taxon>rosids</taxon>
        <taxon>fabids</taxon>
        <taxon>Fabales</taxon>
        <taxon>Fabaceae</taxon>
        <taxon>Papilionoideae</taxon>
        <taxon>50 kb inversion clade</taxon>
        <taxon>NPAAA clade</taxon>
        <taxon>Hologalegina</taxon>
        <taxon>IRL clade</taxon>
        <taxon>Trifolieae</taxon>
        <taxon>Trifolium</taxon>
    </lineage>
</organism>
<evidence type="ECO:0000313" key="2">
    <source>
        <dbReference type="EMBL" id="MCI40659.1"/>
    </source>
</evidence>
<name>A0A392RWB0_9FABA</name>
<accession>A0A392RWB0</accession>
<evidence type="ECO:0000313" key="3">
    <source>
        <dbReference type="Proteomes" id="UP000265520"/>
    </source>
</evidence>
<sequence length="119" mass="13668">RHQLPDVVAAPVLTSDAGVEVLSKLQRDMQIYWAWNEKFAIWLENQFIYCFIGIQACPLPLFPKEILSEVQPVQEPTPDKVGPSTKPEKKKKRKSHKKKKLEEHKAPVDNSVPKLNEEP</sequence>
<dbReference type="EMBL" id="LXQA010282365">
    <property type="protein sequence ID" value="MCI40659.1"/>
    <property type="molecule type" value="Genomic_DNA"/>
</dbReference>
<proteinExistence type="predicted"/>
<evidence type="ECO:0000256" key="1">
    <source>
        <dbReference type="SAM" id="MobiDB-lite"/>
    </source>
</evidence>
<comment type="caution">
    <text evidence="2">The sequence shown here is derived from an EMBL/GenBank/DDBJ whole genome shotgun (WGS) entry which is preliminary data.</text>
</comment>
<keyword evidence="3" id="KW-1185">Reference proteome</keyword>
<feature type="non-terminal residue" evidence="2">
    <location>
        <position position="119"/>
    </location>
</feature>
<dbReference type="Proteomes" id="UP000265520">
    <property type="component" value="Unassembled WGS sequence"/>
</dbReference>
<feature type="compositionally biased region" description="Basic residues" evidence="1">
    <location>
        <begin position="88"/>
        <end position="99"/>
    </location>
</feature>
<dbReference type="AlphaFoldDB" id="A0A392RWB0"/>
<reference evidence="2 3" key="1">
    <citation type="journal article" date="2018" name="Front. Plant Sci.">
        <title>Red Clover (Trifolium pratense) and Zigzag Clover (T. medium) - A Picture of Genomic Similarities and Differences.</title>
        <authorList>
            <person name="Dluhosova J."/>
            <person name="Istvanek J."/>
            <person name="Nedelnik J."/>
            <person name="Repkova J."/>
        </authorList>
    </citation>
    <scope>NUCLEOTIDE SEQUENCE [LARGE SCALE GENOMIC DNA]</scope>
    <source>
        <strain evidence="3">cv. 10/8</strain>
        <tissue evidence="2">Leaf</tissue>
    </source>
</reference>